<keyword evidence="1" id="KW-0732">Signal</keyword>
<feature type="signal peptide" evidence="1">
    <location>
        <begin position="1"/>
        <end position="20"/>
    </location>
</feature>
<reference evidence="2 3" key="1">
    <citation type="journal article" date="2019" name="Gut">
        <title>Antibiotics-induced monodominance of a novel gut bacterial order.</title>
        <authorList>
            <person name="Hildebrand F."/>
            <person name="Moitinho-Silva L."/>
            <person name="Blasche S."/>
            <person name="Jahn M.T."/>
            <person name="Gossmann T.I."/>
            <person name="Heuerta-Cepas J."/>
            <person name="Hercog R."/>
            <person name="Luetge M."/>
            <person name="Bahram M."/>
            <person name="Pryszlak A."/>
            <person name="Alves R.J."/>
            <person name="Waszak S.M."/>
            <person name="Zhu A."/>
            <person name="Ye L."/>
            <person name="Costea P.I."/>
            <person name="Aalvink S."/>
            <person name="Belzer C."/>
            <person name="Forslund S.K."/>
            <person name="Sunagawa S."/>
            <person name="Hentschel U."/>
            <person name="Merten C."/>
            <person name="Patil K.R."/>
            <person name="Benes V."/>
            <person name="Bork P."/>
        </authorList>
    </citation>
    <scope>NUCLEOTIDE SEQUENCE [LARGE SCALE GENOMIC DNA]</scope>
    <source>
        <strain evidence="2 3">HDS1380</strain>
    </source>
</reference>
<comment type="caution">
    <text evidence="2">The sequence shown here is derived from an EMBL/GenBank/DDBJ whole genome shotgun (WGS) entry which is preliminary data.</text>
</comment>
<accession>A0A4Q2KAH0</accession>
<evidence type="ECO:0000313" key="3">
    <source>
        <dbReference type="Proteomes" id="UP000291269"/>
    </source>
</evidence>
<dbReference type="EMBL" id="SDOZ01000002">
    <property type="protein sequence ID" value="RXZ61555.1"/>
    <property type="molecule type" value="Genomic_DNA"/>
</dbReference>
<feature type="chain" id="PRO_5038721260" evidence="1">
    <location>
        <begin position="21"/>
        <end position="606"/>
    </location>
</feature>
<evidence type="ECO:0000256" key="1">
    <source>
        <dbReference type="SAM" id="SignalP"/>
    </source>
</evidence>
<dbReference type="Gene3D" id="3.20.20.80">
    <property type="entry name" value="Glycosidases"/>
    <property type="match status" value="1"/>
</dbReference>
<protein>
    <submittedName>
        <fullName evidence="2">Uncharacterized protein</fullName>
    </submittedName>
</protein>
<dbReference type="PROSITE" id="PS51257">
    <property type="entry name" value="PROKAR_LIPOPROTEIN"/>
    <property type="match status" value="1"/>
</dbReference>
<sequence>MKTKRFLCILLVAVLLAACAACNTTRAGYDESLRINDDRDLSPNEYTVLNLSSTDDYGRKVSTADSKKDKYVGMFFFLTLGQHAGHDGHYDISKITQYGTKYENFQENSARSPLGSAHFWGEPVWGYYNSEDPWVMRKQIEMLTMAGIDFIVFDTTNAVLYQNVVDVLLEIMEEYRLKGWNVPKFMYYLGNNNNYKSDLKFLYDKFYKEGEERYKELWFAPEGKPFITKPDFVAFDEDDPIENAIGETFIFKHVFWPDSLPDDNGLSWMEWQYDAVSGKGQPRHGDWISVSIAQHPTVRFSDTVGSWGRGYNFETGENDHSRFREGLNFQSQWDAAIGYGDKVKYIFQTGWNEWVAGKLYDGNVYFTVDQFDEEYSRDIEPCRNGYGDNFYLQSIMNSRRANYTEAKHYIYPKKSIDITDFENGEPWKDASVFLDFTGECIRRDFKPMCVTLDNYVNETNRNDIAKVSVLRDSQNIYFRVETADDITAYQNGDESWMNLLIRTQNGGNLYYGYDYVINTQPKADGTTNILKAGKNNSLKNNGTAKYAVDKNVLMLQIPLKNLGLSATNYEIQFKVTDNVGGYEDYLNLYDTGDSAPIGRLNYTFGY</sequence>
<organism evidence="2 3">
    <name type="scientific">Candidatus Borkfalkia ceftriaxoniphila</name>
    <dbReference type="NCBI Taxonomy" id="2508949"/>
    <lineage>
        <taxon>Bacteria</taxon>
        <taxon>Bacillati</taxon>
        <taxon>Bacillota</taxon>
        <taxon>Clostridia</taxon>
        <taxon>Christensenellales</taxon>
        <taxon>Christensenellaceae</taxon>
        <taxon>Candidatus Borkfalkia</taxon>
    </lineage>
</organism>
<dbReference type="AlphaFoldDB" id="A0A4Q2KAH0"/>
<evidence type="ECO:0000313" key="2">
    <source>
        <dbReference type="EMBL" id="RXZ61555.1"/>
    </source>
</evidence>
<dbReference type="OrthoDB" id="2502471at2"/>
<gene>
    <name evidence="2" type="ORF">ESZ91_03955</name>
</gene>
<keyword evidence="3" id="KW-1185">Reference proteome</keyword>
<dbReference type="RefSeq" id="WP_129224350.1">
    <property type="nucleotide sequence ID" value="NZ_SDOZ01000002.1"/>
</dbReference>
<dbReference type="Proteomes" id="UP000291269">
    <property type="component" value="Unassembled WGS sequence"/>
</dbReference>
<name>A0A4Q2KAH0_9FIRM</name>
<proteinExistence type="predicted"/>